<evidence type="ECO:0000313" key="3">
    <source>
        <dbReference type="Proteomes" id="UP000005238"/>
    </source>
</evidence>
<proteinExistence type="predicted"/>
<name>H3H584_PHYRM</name>
<dbReference type="VEuPathDB" id="FungiDB:KRP23_1685"/>
<dbReference type="EMBL" id="DS566300">
    <property type="status" value="NOT_ANNOTATED_CDS"/>
    <property type="molecule type" value="Genomic_DNA"/>
</dbReference>
<organism evidence="2 3">
    <name type="scientific">Phytophthora ramorum</name>
    <name type="common">Sudden oak death agent</name>
    <dbReference type="NCBI Taxonomy" id="164328"/>
    <lineage>
        <taxon>Eukaryota</taxon>
        <taxon>Sar</taxon>
        <taxon>Stramenopiles</taxon>
        <taxon>Oomycota</taxon>
        <taxon>Peronosporomycetes</taxon>
        <taxon>Peronosporales</taxon>
        <taxon>Peronosporaceae</taxon>
        <taxon>Phytophthora</taxon>
    </lineage>
</organism>
<feature type="region of interest" description="Disordered" evidence="1">
    <location>
        <begin position="1"/>
        <end position="57"/>
    </location>
</feature>
<dbReference type="AlphaFoldDB" id="H3H584"/>
<dbReference type="Proteomes" id="UP000005238">
    <property type="component" value="Unassembled WGS sequence"/>
</dbReference>
<dbReference type="VEuPathDB" id="FungiDB:KRP22_4788"/>
<dbReference type="HOGENOM" id="CLU_904547_0_0_1"/>
<reference evidence="2" key="2">
    <citation type="submission" date="2015-06" db="UniProtKB">
        <authorList>
            <consortium name="EnsemblProtists"/>
        </authorList>
    </citation>
    <scope>IDENTIFICATION</scope>
    <source>
        <strain evidence="2">Pr102</strain>
    </source>
</reference>
<sequence>MVLTRAQAKAEAEAQAARGNEDDHDEDTYDPPSADAEYPDVADAYETEDMTDGPSRDTASALVVAEKSGANIFPGVEEHLEKLAGSFLVQARYLVEGHAMLQSQQEGQRRVQSAICEQFMAMQAQAGEQIKTSVTEKLFNALREVQWSAGEGLRSDDAKELVRKEVDERMTTLQRQFHDVERERQAELQANETKLRQLQAVEHAREAELQAKEAEVNHGVTEVVGERLRDPAADISAEIKQSLKRSVKTIIELISVAVDCNAQTDEEIKTEIENHGNISEDDGDENYDELSEEDRYAQQRMRDALIRA</sequence>
<evidence type="ECO:0000313" key="2">
    <source>
        <dbReference type="EnsemblProtists" id="Phyra85776"/>
    </source>
</evidence>
<dbReference type="InParanoid" id="H3H584"/>
<keyword evidence="3" id="KW-1185">Reference proteome</keyword>
<feature type="compositionally biased region" description="Acidic residues" evidence="1">
    <location>
        <begin position="37"/>
        <end position="51"/>
    </location>
</feature>
<evidence type="ECO:0000256" key="1">
    <source>
        <dbReference type="SAM" id="MobiDB-lite"/>
    </source>
</evidence>
<accession>H3H584</accession>
<protein>
    <submittedName>
        <fullName evidence="2">Uncharacterized protein</fullName>
    </submittedName>
</protein>
<dbReference type="EnsemblProtists" id="Phyra85776">
    <property type="protein sequence ID" value="Phyra85776"/>
    <property type="gene ID" value="Phyra85776"/>
</dbReference>
<dbReference type="VEuPathDB" id="FungiDB:KRP23_4877"/>
<reference evidence="3" key="1">
    <citation type="journal article" date="2006" name="Science">
        <title>Phytophthora genome sequences uncover evolutionary origins and mechanisms of pathogenesis.</title>
        <authorList>
            <person name="Tyler B.M."/>
            <person name="Tripathy S."/>
            <person name="Zhang X."/>
            <person name="Dehal P."/>
            <person name="Jiang R.H."/>
            <person name="Aerts A."/>
            <person name="Arredondo F.D."/>
            <person name="Baxter L."/>
            <person name="Bensasson D."/>
            <person name="Beynon J.L."/>
            <person name="Chapman J."/>
            <person name="Damasceno C.M."/>
            <person name="Dorrance A.E."/>
            <person name="Dou D."/>
            <person name="Dickerman A.W."/>
            <person name="Dubchak I.L."/>
            <person name="Garbelotto M."/>
            <person name="Gijzen M."/>
            <person name="Gordon S.G."/>
            <person name="Govers F."/>
            <person name="Grunwald N.J."/>
            <person name="Huang W."/>
            <person name="Ivors K.L."/>
            <person name="Jones R.W."/>
            <person name="Kamoun S."/>
            <person name="Krampis K."/>
            <person name="Lamour K.H."/>
            <person name="Lee M.K."/>
            <person name="McDonald W.H."/>
            <person name="Medina M."/>
            <person name="Meijer H.J."/>
            <person name="Nordberg E.K."/>
            <person name="Maclean D.J."/>
            <person name="Ospina-Giraldo M.D."/>
            <person name="Morris P.F."/>
            <person name="Phuntumart V."/>
            <person name="Putnam N.H."/>
            <person name="Rash S."/>
            <person name="Rose J.K."/>
            <person name="Sakihama Y."/>
            <person name="Salamov A.A."/>
            <person name="Savidor A."/>
            <person name="Scheuring C.F."/>
            <person name="Smith B.M."/>
            <person name="Sobral B.W."/>
            <person name="Terry A."/>
            <person name="Torto-Alalibo T.A."/>
            <person name="Win J."/>
            <person name="Xu Z."/>
            <person name="Zhang H."/>
            <person name="Grigoriev I.V."/>
            <person name="Rokhsar D.S."/>
            <person name="Boore J.L."/>
        </authorList>
    </citation>
    <scope>NUCLEOTIDE SEQUENCE [LARGE SCALE GENOMIC DNA]</scope>
    <source>
        <strain evidence="3">Pr102</strain>
    </source>
</reference>
<feature type="compositionally biased region" description="Low complexity" evidence="1">
    <location>
        <begin position="1"/>
        <end position="17"/>
    </location>
</feature>